<accession>A0ABZ2L901</accession>
<keyword evidence="3" id="KW-0732">Signal</keyword>
<evidence type="ECO:0000313" key="5">
    <source>
        <dbReference type="Proteomes" id="UP001374803"/>
    </source>
</evidence>
<keyword evidence="2" id="KW-1133">Transmembrane helix</keyword>
<feature type="transmembrane region" description="Helical" evidence="2">
    <location>
        <begin position="244"/>
        <end position="264"/>
    </location>
</feature>
<evidence type="ECO:0000256" key="1">
    <source>
        <dbReference type="ARBA" id="ARBA00010996"/>
    </source>
</evidence>
<dbReference type="RefSeq" id="WP_394837080.1">
    <property type="nucleotide sequence ID" value="NZ_CP089929.1"/>
</dbReference>
<comment type="similarity">
    <text evidence="1">Belongs to the SCO1/2 family.</text>
</comment>
<evidence type="ECO:0000256" key="2">
    <source>
        <dbReference type="SAM" id="Phobius"/>
    </source>
</evidence>
<dbReference type="InterPro" id="IPR003782">
    <property type="entry name" value="SCO1/SenC"/>
</dbReference>
<dbReference type="EMBL" id="CP089983">
    <property type="protein sequence ID" value="WXB07418.1"/>
    <property type="molecule type" value="Genomic_DNA"/>
</dbReference>
<reference evidence="4" key="1">
    <citation type="submission" date="2021-12" db="EMBL/GenBank/DDBJ databases">
        <title>Discovery of the Pendulisporaceae a myxobacterial family with distinct sporulation behavior and unique specialized metabolism.</title>
        <authorList>
            <person name="Garcia R."/>
            <person name="Popoff A."/>
            <person name="Bader C.D."/>
            <person name="Loehr J."/>
            <person name="Walesch S."/>
            <person name="Walt C."/>
            <person name="Boldt J."/>
            <person name="Bunk B."/>
            <person name="Haeckl F.J.F.P.J."/>
            <person name="Gunesch A.P."/>
            <person name="Birkelbach J."/>
            <person name="Nuebel U."/>
            <person name="Pietschmann T."/>
            <person name="Bach T."/>
            <person name="Mueller R."/>
        </authorList>
    </citation>
    <scope>NUCLEOTIDE SEQUENCE</scope>
    <source>
        <strain evidence="4">MSr11367</strain>
    </source>
</reference>
<sequence>MKLRTLLLAASVAFSALVGPVGEAHAERDNTPKELKHVGVDEHLDGQIPLDATFRDETGAMVQLSKYFKGERPALFILAYHSCPVLCGMVQNAAATAMKEIPWTVGKEYDLVVISIDPRDTPETASQKKASILAAYGRPGTESGAHYLVGDKTQIDRVANAIGFQYEYDERQGQYGHPAVVMLTKPNGQMARYLYGLEYDPRDLRIGLLEAANGHSISTIEQVILYCYHYDPQDGKYTLMATRVMQLSGFATVLALGSFLGIMWTRERRRKRAEVDARKADSLHHRTPVTEN</sequence>
<evidence type="ECO:0000313" key="4">
    <source>
        <dbReference type="EMBL" id="WXB07418.1"/>
    </source>
</evidence>
<dbReference type="Proteomes" id="UP001374803">
    <property type="component" value="Chromosome"/>
</dbReference>
<dbReference type="PANTHER" id="PTHR12151">
    <property type="entry name" value="ELECTRON TRANSPORT PROTIN SCO1/SENC FAMILY MEMBER"/>
    <property type="match status" value="1"/>
</dbReference>
<dbReference type="Gene3D" id="3.40.30.10">
    <property type="entry name" value="Glutaredoxin"/>
    <property type="match status" value="1"/>
</dbReference>
<feature type="chain" id="PRO_5045191819" evidence="3">
    <location>
        <begin position="27"/>
        <end position="292"/>
    </location>
</feature>
<keyword evidence="2" id="KW-0812">Transmembrane</keyword>
<feature type="signal peptide" evidence="3">
    <location>
        <begin position="1"/>
        <end position="26"/>
    </location>
</feature>
<evidence type="ECO:0000256" key="3">
    <source>
        <dbReference type="SAM" id="SignalP"/>
    </source>
</evidence>
<dbReference type="SUPFAM" id="SSF52833">
    <property type="entry name" value="Thioredoxin-like"/>
    <property type="match status" value="1"/>
</dbReference>
<dbReference type="CDD" id="cd02968">
    <property type="entry name" value="SCO"/>
    <property type="match status" value="1"/>
</dbReference>
<dbReference type="InterPro" id="IPR036249">
    <property type="entry name" value="Thioredoxin-like_sf"/>
</dbReference>
<keyword evidence="2" id="KW-0472">Membrane</keyword>
<dbReference type="Pfam" id="PF02630">
    <property type="entry name" value="SCO1-SenC"/>
    <property type="match status" value="1"/>
</dbReference>
<gene>
    <name evidence="4" type="ORF">LVJ94_09245</name>
</gene>
<dbReference type="PANTHER" id="PTHR12151:SF8">
    <property type="entry name" value="THIOREDOXIN DOMAIN-CONTAINING PROTEIN"/>
    <property type="match status" value="1"/>
</dbReference>
<name>A0ABZ2L901_9BACT</name>
<protein>
    <submittedName>
        <fullName evidence="4">SCO family protein</fullName>
    </submittedName>
</protein>
<proteinExistence type="inferred from homology"/>
<organism evidence="4 5">
    <name type="scientific">Pendulispora rubella</name>
    <dbReference type="NCBI Taxonomy" id="2741070"/>
    <lineage>
        <taxon>Bacteria</taxon>
        <taxon>Pseudomonadati</taxon>
        <taxon>Myxococcota</taxon>
        <taxon>Myxococcia</taxon>
        <taxon>Myxococcales</taxon>
        <taxon>Sorangiineae</taxon>
        <taxon>Pendulisporaceae</taxon>
        <taxon>Pendulispora</taxon>
    </lineage>
</organism>
<keyword evidence="5" id="KW-1185">Reference proteome</keyword>